<organism evidence="2 3">
    <name type="scientific">Fimbriimonas ginsengisoli Gsoil 348</name>
    <dbReference type="NCBI Taxonomy" id="661478"/>
    <lineage>
        <taxon>Bacteria</taxon>
        <taxon>Bacillati</taxon>
        <taxon>Armatimonadota</taxon>
        <taxon>Fimbriimonadia</taxon>
        <taxon>Fimbriimonadales</taxon>
        <taxon>Fimbriimonadaceae</taxon>
        <taxon>Fimbriimonas</taxon>
    </lineage>
</organism>
<sequence>MSEDDRPVRKCVCFDIPFATLKAAGVQTVEEAAERFGCGTNCGLCRPYIAKMLRTGDVAFAVDNPPPGATGEGG</sequence>
<proteinExistence type="predicted"/>
<feature type="domain" description="BFD-like [2Fe-2S]-binding" evidence="1">
    <location>
        <begin position="11"/>
        <end position="54"/>
    </location>
</feature>
<dbReference type="STRING" id="661478.OP10G_4648"/>
<dbReference type="Proteomes" id="UP000027982">
    <property type="component" value="Chromosome"/>
</dbReference>
<name>A0A068NX55_FIMGI</name>
<dbReference type="InterPro" id="IPR007419">
    <property type="entry name" value="BFD-like_2Fe2S-bd_dom"/>
</dbReference>
<evidence type="ECO:0000313" key="3">
    <source>
        <dbReference type="Proteomes" id="UP000027982"/>
    </source>
</evidence>
<dbReference type="KEGG" id="fgi:OP10G_4648"/>
<accession>A0A068NX55</accession>
<dbReference type="EMBL" id="CP007139">
    <property type="protein sequence ID" value="AIE88016.1"/>
    <property type="molecule type" value="Genomic_DNA"/>
</dbReference>
<gene>
    <name evidence="2" type="ORF">OP10G_4648</name>
</gene>
<dbReference type="RefSeq" id="WP_025228114.1">
    <property type="nucleotide sequence ID" value="NZ_CP007139.1"/>
</dbReference>
<dbReference type="OrthoDB" id="1495269at2"/>
<evidence type="ECO:0000259" key="1">
    <source>
        <dbReference type="Pfam" id="PF04324"/>
    </source>
</evidence>
<dbReference type="Pfam" id="PF04324">
    <property type="entry name" value="Fer2_BFD"/>
    <property type="match status" value="1"/>
</dbReference>
<evidence type="ECO:0000313" key="2">
    <source>
        <dbReference type="EMBL" id="AIE88016.1"/>
    </source>
</evidence>
<dbReference type="HOGENOM" id="CLU_203296_0_0_0"/>
<keyword evidence="3" id="KW-1185">Reference proteome</keyword>
<dbReference type="InterPro" id="IPR041854">
    <property type="entry name" value="BFD-like_2Fe2S-bd_dom_sf"/>
</dbReference>
<protein>
    <submittedName>
        <fullName evidence="2">BFD domain-containing protein (2Fe-2S)-binding domain-containing protein</fullName>
    </submittedName>
</protein>
<dbReference type="AlphaFoldDB" id="A0A068NX55"/>
<dbReference type="Gene3D" id="1.10.10.1100">
    <property type="entry name" value="BFD-like [2Fe-2S]-binding domain"/>
    <property type="match status" value="1"/>
</dbReference>
<reference evidence="2 3" key="1">
    <citation type="journal article" date="2014" name="PLoS ONE">
        <title>The first complete genome sequence of the class fimbriimonadia in the phylum armatimonadetes.</title>
        <authorList>
            <person name="Hu Z.Y."/>
            <person name="Wang Y.Z."/>
            <person name="Im W.T."/>
            <person name="Wang S.Y."/>
            <person name="Zhao G.P."/>
            <person name="Zheng H.J."/>
            <person name="Quan Z.X."/>
        </authorList>
    </citation>
    <scope>NUCLEOTIDE SEQUENCE [LARGE SCALE GENOMIC DNA]</scope>
    <source>
        <strain evidence="2">Gsoil 348</strain>
    </source>
</reference>